<keyword evidence="2" id="KW-0812">Transmembrane</keyword>
<proteinExistence type="predicted"/>
<dbReference type="InterPro" id="IPR051091">
    <property type="entry name" value="O-Glucosyltr/Glycosyltrsf_90"/>
</dbReference>
<dbReference type="InterPro" id="IPR006598">
    <property type="entry name" value="CAP10"/>
</dbReference>
<feature type="compositionally biased region" description="Acidic residues" evidence="1">
    <location>
        <begin position="645"/>
        <end position="659"/>
    </location>
</feature>
<evidence type="ECO:0000259" key="3">
    <source>
        <dbReference type="SMART" id="SM00672"/>
    </source>
</evidence>
<keyword evidence="2" id="KW-1133">Transmembrane helix</keyword>
<dbReference type="eggNOG" id="KOG2458">
    <property type="taxonomic scope" value="Eukaryota"/>
</dbReference>
<dbReference type="OrthoDB" id="541052at2759"/>
<dbReference type="GeneID" id="19113018"/>
<gene>
    <name evidence="4" type="ORF">BAUCODRAFT_36642</name>
</gene>
<reference evidence="4 5" key="1">
    <citation type="journal article" date="2012" name="PLoS Pathog.">
        <title>Diverse lifestyles and strategies of plant pathogenesis encoded in the genomes of eighteen Dothideomycetes fungi.</title>
        <authorList>
            <person name="Ohm R.A."/>
            <person name="Feau N."/>
            <person name="Henrissat B."/>
            <person name="Schoch C.L."/>
            <person name="Horwitz B.A."/>
            <person name="Barry K.W."/>
            <person name="Condon B.J."/>
            <person name="Copeland A.C."/>
            <person name="Dhillon B."/>
            <person name="Glaser F."/>
            <person name="Hesse C.N."/>
            <person name="Kosti I."/>
            <person name="LaButti K."/>
            <person name="Lindquist E.A."/>
            <person name="Lucas S."/>
            <person name="Salamov A.A."/>
            <person name="Bradshaw R.E."/>
            <person name="Ciuffetti L."/>
            <person name="Hamelin R.C."/>
            <person name="Kema G.H.J."/>
            <person name="Lawrence C."/>
            <person name="Scott J.A."/>
            <person name="Spatafora J.W."/>
            <person name="Turgeon B.G."/>
            <person name="de Wit P.J.G.M."/>
            <person name="Zhong S."/>
            <person name="Goodwin S.B."/>
            <person name="Grigoriev I.V."/>
        </authorList>
    </citation>
    <scope>NUCLEOTIDE SEQUENCE [LARGE SCALE GENOMIC DNA]</scope>
    <source>
        <strain evidence="4 5">UAMH 10762</strain>
    </source>
</reference>
<sequence length="672" mass="76458">MAFLVSAPSVRNRWTQLIIAAILFVATVLYFTPALEAVKRINAPGLQSPWQDDSTSTPLSNEEGVRPTRDYHPIDRLIDEGNRTAQVLLARETHSLHEAAQAYRERRGRQPPPLFDAWFRFAQNKSAVIVEEFFDQIYDDLAPFWGVPAKQIREQAHGFIHRISVRNGNVTQRTDIPQRAWMDLWQNMTQTIAEWLPDVDMPINVMDESRVVVPWEEIDGYMYKERSTRHIVPSDELKTSFDSLRALDRNPPAAFEPEFQGMGPYWPLAVVGCPPTSPARKAYIQTDFSTPPPISGGRPEGSYEGYVSNWTLAGSPCDDAAIQGIHGTFVEPISISTTKTFFPLFGGSKLPMNNEILLPPAMYWTDDPFYSGGAEHGQKWENKKNKLIWRGAASGGRNREENWRRFQRHRFVSMVNSTSVRLAETGEQLPQNYVLPANDSYELAAYPNARYIKSKSPLAYWVGEWSNAAFVHLLCFPEPADNPQHCPYTDHYFSVEKLMPMSEQYAYKYLPDLDGNSFSGRYRAFLFSTSLPIKATIYKEWHDSRLVPWKHFVPMDNTFSDIYGIMEYFVGNGKAGVAGHDDAARDIALGGKEWAEKVLRMEDMQIYLFRLLLEYARICDDDRERMGWREVQQESAKGLAVTVDAEQEDPGEPTQDEGDGVAYQKEGDNGVG</sequence>
<feature type="region of interest" description="Disordered" evidence="1">
    <location>
        <begin position="639"/>
        <end position="672"/>
    </location>
</feature>
<dbReference type="SMART" id="SM00672">
    <property type="entry name" value="CAP10"/>
    <property type="match status" value="1"/>
</dbReference>
<dbReference type="EMBL" id="KB445559">
    <property type="protein sequence ID" value="EMC94169.1"/>
    <property type="molecule type" value="Genomic_DNA"/>
</dbReference>
<evidence type="ECO:0000256" key="1">
    <source>
        <dbReference type="SAM" id="MobiDB-lite"/>
    </source>
</evidence>
<dbReference type="HOGENOM" id="CLU_005027_4_2_1"/>
<organism evidence="4 5">
    <name type="scientific">Baudoinia panamericana (strain UAMH 10762)</name>
    <name type="common">Angels' share fungus</name>
    <name type="synonym">Baudoinia compniacensis (strain UAMH 10762)</name>
    <dbReference type="NCBI Taxonomy" id="717646"/>
    <lineage>
        <taxon>Eukaryota</taxon>
        <taxon>Fungi</taxon>
        <taxon>Dikarya</taxon>
        <taxon>Ascomycota</taxon>
        <taxon>Pezizomycotina</taxon>
        <taxon>Dothideomycetes</taxon>
        <taxon>Dothideomycetidae</taxon>
        <taxon>Mycosphaerellales</taxon>
        <taxon>Teratosphaeriaceae</taxon>
        <taxon>Baudoinia</taxon>
    </lineage>
</organism>
<feature type="region of interest" description="Disordered" evidence="1">
    <location>
        <begin position="46"/>
        <end position="68"/>
    </location>
</feature>
<dbReference type="GO" id="GO:0016740">
    <property type="term" value="F:transferase activity"/>
    <property type="evidence" value="ECO:0007669"/>
    <property type="project" value="UniProtKB-KW"/>
</dbReference>
<protein>
    <submittedName>
        <fullName evidence="4">Glycosyltransferase family 90 protein</fullName>
    </submittedName>
</protein>
<feature type="transmembrane region" description="Helical" evidence="2">
    <location>
        <begin position="14"/>
        <end position="32"/>
    </location>
</feature>
<keyword evidence="2" id="KW-0472">Membrane</keyword>
<dbReference type="Proteomes" id="UP000011761">
    <property type="component" value="Unassembled WGS sequence"/>
</dbReference>
<feature type="domain" description="Glycosyl transferase CAP10" evidence="3">
    <location>
        <begin position="399"/>
        <end position="622"/>
    </location>
</feature>
<dbReference type="RefSeq" id="XP_007678675.1">
    <property type="nucleotide sequence ID" value="XM_007680485.1"/>
</dbReference>
<evidence type="ECO:0000256" key="2">
    <source>
        <dbReference type="SAM" id="Phobius"/>
    </source>
</evidence>
<accession>M2N558</accession>
<keyword evidence="4" id="KW-0808">Transferase</keyword>
<name>M2N558_BAUPA</name>
<dbReference type="PANTHER" id="PTHR12203">
    <property type="entry name" value="KDEL LYS-ASP-GLU-LEU CONTAINING - RELATED"/>
    <property type="match status" value="1"/>
</dbReference>
<dbReference type="Pfam" id="PF05686">
    <property type="entry name" value="Glyco_transf_90"/>
    <property type="match status" value="1"/>
</dbReference>
<keyword evidence="5" id="KW-1185">Reference proteome</keyword>
<dbReference type="AlphaFoldDB" id="M2N558"/>
<evidence type="ECO:0000313" key="5">
    <source>
        <dbReference type="Proteomes" id="UP000011761"/>
    </source>
</evidence>
<feature type="compositionally biased region" description="Polar residues" evidence="1">
    <location>
        <begin position="48"/>
        <end position="60"/>
    </location>
</feature>
<dbReference type="STRING" id="717646.M2N558"/>
<dbReference type="OMA" id="PAPMYWN"/>
<dbReference type="PANTHER" id="PTHR12203:SF22">
    <property type="entry name" value="CAPSULE ASSOCIATED PROTEIN"/>
    <property type="match status" value="1"/>
</dbReference>
<evidence type="ECO:0000313" key="4">
    <source>
        <dbReference type="EMBL" id="EMC94169.1"/>
    </source>
</evidence>
<dbReference type="KEGG" id="bcom:BAUCODRAFT_36642"/>